<evidence type="ECO:0000313" key="2">
    <source>
        <dbReference type="Proteomes" id="UP000785679"/>
    </source>
</evidence>
<keyword evidence="2" id="KW-1185">Reference proteome</keyword>
<organism evidence="1 2">
    <name type="scientific">Halteria grandinella</name>
    <dbReference type="NCBI Taxonomy" id="5974"/>
    <lineage>
        <taxon>Eukaryota</taxon>
        <taxon>Sar</taxon>
        <taxon>Alveolata</taxon>
        <taxon>Ciliophora</taxon>
        <taxon>Intramacronucleata</taxon>
        <taxon>Spirotrichea</taxon>
        <taxon>Stichotrichia</taxon>
        <taxon>Sporadotrichida</taxon>
        <taxon>Halteriidae</taxon>
        <taxon>Halteria</taxon>
    </lineage>
</organism>
<dbReference type="Proteomes" id="UP000785679">
    <property type="component" value="Unassembled WGS sequence"/>
</dbReference>
<protein>
    <submittedName>
        <fullName evidence="1">Uncharacterized protein</fullName>
    </submittedName>
</protein>
<name>A0A8J8T117_HALGN</name>
<accession>A0A8J8T117</accession>
<gene>
    <name evidence="1" type="ORF">FGO68_gene7076</name>
</gene>
<dbReference type="AlphaFoldDB" id="A0A8J8T117"/>
<comment type="caution">
    <text evidence="1">The sequence shown here is derived from an EMBL/GenBank/DDBJ whole genome shotgun (WGS) entry which is preliminary data.</text>
</comment>
<sequence>MSSGQNLFELIKQKAREFRQNPQIQWNKRNCSILPLLQLIEPDSTLIHLRISQLSFSQYMRLLFQKFEIEGLKDHQSLQILRAIILMWIIQHFPFNFSSRLHRCPSIQAVPHIVEHSLFNFVFEAIYLEWRSLSH</sequence>
<dbReference type="EMBL" id="RRYP01011694">
    <property type="protein sequence ID" value="TNV77568.1"/>
    <property type="molecule type" value="Genomic_DNA"/>
</dbReference>
<evidence type="ECO:0000313" key="1">
    <source>
        <dbReference type="EMBL" id="TNV77568.1"/>
    </source>
</evidence>
<reference evidence="1" key="1">
    <citation type="submission" date="2019-06" db="EMBL/GenBank/DDBJ databases">
        <authorList>
            <person name="Zheng W."/>
        </authorList>
    </citation>
    <scope>NUCLEOTIDE SEQUENCE</scope>
    <source>
        <strain evidence="1">QDHG01</strain>
    </source>
</reference>
<proteinExistence type="predicted"/>